<keyword evidence="5" id="KW-0418">Kinase</keyword>
<dbReference type="GO" id="GO:0004673">
    <property type="term" value="F:protein histidine kinase activity"/>
    <property type="evidence" value="ECO:0007669"/>
    <property type="project" value="UniProtKB-EC"/>
</dbReference>
<dbReference type="EMBL" id="CM001402">
    <property type="protein sequence ID" value="EHO40917.1"/>
    <property type="molecule type" value="Genomic_DNA"/>
</dbReference>
<dbReference type="OrthoDB" id="9787818at2"/>
<dbReference type="EC" id="2.7.13.3" evidence="2"/>
<dbReference type="Proteomes" id="UP000004671">
    <property type="component" value="Chromosome"/>
</dbReference>
<accession>H1XYP8</accession>
<dbReference type="InParanoid" id="H1XYP8"/>
<dbReference type="InterPro" id="IPR052162">
    <property type="entry name" value="Sensor_kinase/Photoreceptor"/>
</dbReference>
<dbReference type="eggNOG" id="COG4191">
    <property type="taxonomic scope" value="Bacteria"/>
</dbReference>
<dbReference type="Gene3D" id="3.30.450.20">
    <property type="entry name" value="PAS domain"/>
    <property type="match status" value="2"/>
</dbReference>
<dbReference type="InterPro" id="IPR000014">
    <property type="entry name" value="PAS"/>
</dbReference>
<reference evidence="8 9" key="1">
    <citation type="submission" date="2011-09" db="EMBL/GenBank/DDBJ databases">
        <title>The permanent draft genome of Caldithrix abyssi DSM 13497.</title>
        <authorList>
            <consortium name="US DOE Joint Genome Institute (JGI-PGF)"/>
            <person name="Lucas S."/>
            <person name="Han J."/>
            <person name="Lapidus A."/>
            <person name="Bruce D."/>
            <person name="Goodwin L."/>
            <person name="Pitluck S."/>
            <person name="Peters L."/>
            <person name="Kyrpides N."/>
            <person name="Mavromatis K."/>
            <person name="Ivanova N."/>
            <person name="Mikhailova N."/>
            <person name="Chertkov O."/>
            <person name="Detter J.C."/>
            <person name="Tapia R."/>
            <person name="Han C."/>
            <person name="Land M."/>
            <person name="Hauser L."/>
            <person name="Markowitz V."/>
            <person name="Cheng J.-F."/>
            <person name="Hugenholtz P."/>
            <person name="Woyke T."/>
            <person name="Wu D."/>
            <person name="Spring S."/>
            <person name="Brambilla E."/>
            <person name="Klenk H.-P."/>
            <person name="Eisen J.A."/>
        </authorList>
    </citation>
    <scope>NUCLEOTIDE SEQUENCE [LARGE SCALE GENOMIC DNA]</scope>
    <source>
        <strain evidence="8 9">DSM 13497</strain>
    </source>
</reference>
<comment type="catalytic activity">
    <reaction evidence="1">
        <text>ATP + protein L-histidine = ADP + protein N-phospho-L-histidine.</text>
        <dbReference type="EC" id="2.7.13.3"/>
    </reaction>
</comment>
<keyword evidence="3" id="KW-0597">Phosphoprotein</keyword>
<reference evidence="7 10" key="2">
    <citation type="submission" date="2016-11" db="EMBL/GenBank/DDBJ databases">
        <title>Genomic analysis of Caldithrix abyssi and proposal of a novel bacterial phylum Caldithrichaeota.</title>
        <authorList>
            <person name="Kublanov I."/>
            <person name="Sigalova O."/>
            <person name="Gavrilov S."/>
            <person name="Lebedinsky A."/>
            <person name="Ivanova N."/>
            <person name="Daum C."/>
            <person name="Reddy T."/>
            <person name="Klenk H.P."/>
            <person name="Goker M."/>
            <person name="Reva O."/>
            <person name="Miroshnichenko M."/>
            <person name="Kyprides N."/>
            <person name="Woyke T."/>
            <person name="Gelfand M."/>
        </authorList>
    </citation>
    <scope>NUCLEOTIDE SEQUENCE [LARGE SCALE GENOMIC DNA]</scope>
    <source>
        <strain evidence="7 10">LF13</strain>
    </source>
</reference>
<dbReference type="eggNOG" id="COG2203">
    <property type="taxonomic scope" value="Bacteria"/>
</dbReference>
<organism evidence="8 9">
    <name type="scientific">Caldithrix abyssi DSM 13497</name>
    <dbReference type="NCBI Taxonomy" id="880073"/>
    <lineage>
        <taxon>Bacteria</taxon>
        <taxon>Pseudomonadati</taxon>
        <taxon>Calditrichota</taxon>
        <taxon>Calditrichia</taxon>
        <taxon>Calditrichales</taxon>
        <taxon>Calditrichaceae</taxon>
        <taxon>Caldithrix</taxon>
    </lineage>
</organism>
<dbReference type="Proteomes" id="UP000183868">
    <property type="component" value="Chromosome"/>
</dbReference>
<dbReference type="GO" id="GO:0006355">
    <property type="term" value="P:regulation of DNA-templated transcription"/>
    <property type="evidence" value="ECO:0007669"/>
    <property type="project" value="InterPro"/>
</dbReference>
<dbReference type="PaxDb" id="880073-Calab_1292"/>
<dbReference type="STRING" id="880073.Cabys_3827"/>
<dbReference type="InterPro" id="IPR035965">
    <property type="entry name" value="PAS-like_dom_sf"/>
</dbReference>
<dbReference type="AlphaFoldDB" id="H1XYP8"/>
<dbReference type="InterPro" id="IPR029016">
    <property type="entry name" value="GAF-like_dom_sf"/>
</dbReference>
<dbReference type="Pfam" id="PF00989">
    <property type="entry name" value="PAS"/>
    <property type="match status" value="1"/>
</dbReference>
<keyword evidence="9" id="KW-1185">Reference proteome</keyword>
<gene>
    <name evidence="7" type="ORF">Cabys_3827</name>
    <name evidence="8" type="ORF">Calab_1292</name>
</gene>
<evidence type="ECO:0000256" key="2">
    <source>
        <dbReference type="ARBA" id="ARBA00012438"/>
    </source>
</evidence>
<dbReference type="KEGG" id="caby:Cabys_3827"/>
<feature type="domain" description="PAS" evidence="6">
    <location>
        <begin position="127"/>
        <end position="182"/>
    </location>
</feature>
<proteinExistence type="predicted"/>
<evidence type="ECO:0000256" key="1">
    <source>
        <dbReference type="ARBA" id="ARBA00000085"/>
    </source>
</evidence>
<dbReference type="InterPro" id="IPR013767">
    <property type="entry name" value="PAS_fold"/>
</dbReference>
<dbReference type="Gene3D" id="3.30.450.40">
    <property type="match status" value="1"/>
</dbReference>
<protein>
    <recommendedName>
        <fullName evidence="2">histidine kinase</fullName>
        <ecNumber evidence="2">2.7.13.3</ecNumber>
    </recommendedName>
</protein>
<dbReference type="eggNOG" id="COG2202">
    <property type="taxonomic scope" value="Bacteria"/>
</dbReference>
<dbReference type="SUPFAM" id="SSF55874">
    <property type="entry name" value="ATPase domain of HSP90 chaperone/DNA topoisomerase II/histidine kinase"/>
    <property type="match status" value="1"/>
</dbReference>
<dbReference type="NCBIfam" id="TIGR00229">
    <property type="entry name" value="sensory_box"/>
    <property type="match status" value="1"/>
</dbReference>
<dbReference type="PROSITE" id="PS50112">
    <property type="entry name" value="PAS"/>
    <property type="match status" value="1"/>
</dbReference>
<evidence type="ECO:0000259" key="6">
    <source>
        <dbReference type="PROSITE" id="PS50112"/>
    </source>
</evidence>
<dbReference type="SUPFAM" id="SSF55781">
    <property type="entry name" value="GAF domain-like"/>
    <property type="match status" value="1"/>
</dbReference>
<evidence type="ECO:0000256" key="5">
    <source>
        <dbReference type="ARBA" id="ARBA00022777"/>
    </source>
</evidence>
<evidence type="ECO:0000313" key="10">
    <source>
        <dbReference type="Proteomes" id="UP000183868"/>
    </source>
</evidence>
<dbReference type="InterPro" id="IPR036890">
    <property type="entry name" value="HATPase_C_sf"/>
</dbReference>
<dbReference type="PANTHER" id="PTHR43304">
    <property type="entry name" value="PHYTOCHROME-LIKE PROTEIN CPH1"/>
    <property type="match status" value="1"/>
</dbReference>
<dbReference type="CDD" id="cd00130">
    <property type="entry name" value="PAS"/>
    <property type="match status" value="1"/>
</dbReference>
<evidence type="ECO:0000313" key="9">
    <source>
        <dbReference type="Proteomes" id="UP000004671"/>
    </source>
</evidence>
<dbReference type="SUPFAM" id="SSF55785">
    <property type="entry name" value="PYP-like sensor domain (PAS domain)"/>
    <property type="match status" value="1"/>
</dbReference>
<evidence type="ECO:0000256" key="3">
    <source>
        <dbReference type="ARBA" id="ARBA00022553"/>
    </source>
</evidence>
<dbReference type="RefSeq" id="WP_006927994.1">
    <property type="nucleotide sequence ID" value="NZ_CM001402.1"/>
</dbReference>
<dbReference type="HOGENOM" id="CLU_414846_0_0_0"/>
<evidence type="ECO:0000313" key="7">
    <source>
        <dbReference type="EMBL" id="APF20572.1"/>
    </source>
</evidence>
<sequence length="787" mass="92102">MVEFNALISERLKGYKELKKKIADLKEIGVKTFSEINQIFKEDKTKPLVIATDIEEIKRLAKHDHFQDLNAYYYLFVVFYDPSENLSDFIVRHSGNCEFYAFSLLERLPEILSAKIKHSKKIRERVDQDRFKLIVQNMPVMVDAFDNNNNFIFWNKECEKVTGYSASEMINNPKALEILYPDASYRETLLREYARRGNHFRNWEVKLTTKDGREKIIAWSNLSDIYEVPGWNSWAVGIDITLRHNIEKKLEESEFLLNSLLDVDEILQKRQTEEQICDQILLKIKEILPFKGSIVVFYDFERETAEIVAVKLKNQILYRSEKVIPLKSLINLEQVKSGKVVYLDDISIYKEKLFIINTILKLGLKSGFIVPLHFENRVVGSMSFLFEEPVVLEENREKLLKIIGKKLAFTLKQKRIVQELQEKIISLGNDRLYQMSELKKNEARLRAQFESLPLPTLIWQKQGNEFVLVDYNDMALASSFGRINEFLGKSSSAIYHFIPQLTELLEECYSNEISLETQLEINISGNQTGYLSIKLAYVAPDSIIMHIEDITEQKDIELRLKRSAEVIREQLKTIELYKEEISILRDHLLPIINGYCRSLWEKKELIENDTFFSYFSQIHKNLLNSLYFFNEYFATEVERIARQEVQVDDLIRKITQQLQSVISENKVQVLTHIENNVIHTDENLLLKTLEILFKLSIIHKHQDRNHLIRITSVADNNRSIIIFKDNSQGFSEREMNLIRKDVSFPANLENTSYLDVLILKKLAKMMDAEISIESIPEEGCQFSIIIK</sequence>
<keyword evidence="4" id="KW-0808">Transferase</keyword>
<name>H1XYP8_CALAY</name>
<dbReference type="Gene3D" id="3.30.565.10">
    <property type="entry name" value="Histidine kinase-like ATPase, C-terminal domain"/>
    <property type="match status" value="1"/>
</dbReference>
<evidence type="ECO:0000256" key="4">
    <source>
        <dbReference type="ARBA" id="ARBA00022679"/>
    </source>
</evidence>
<evidence type="ECO:0000313" key="8">
    <source>
        <dbReference type="EMBL" id="EHO40917.1"/>
    </source>
</evidence>
<dbReference type="SMART" id="SM00091">
    <property type="entry name" value="PAS"/>
    <property type="match status" value="2"/>
</dbReference>
<dbReference type="PANTHER" id="PTHR43304:SF1">
    <property type="entry name" value="PAC DOMAIN-CONTAINING PROTEIN"/>
    <property type="match status" value="1"/>
</dbReference>
<dbReference type="EMBL" id="CP018099">
    <property type="protein sequence ID" value="APF20572.1"/>
    <property type="molecule type" value="Genomic_DNA"/>
</dbReference>